<comment type="caution">
    <text evidence="5">The sequence shown here is derived from an EMBL/GenBank/DDBJ whole genome shotgun (WGS) entry which is preliminary data.</text>
</comment>
<evidence type="ECO:0000313" key="6">
    <source>
        <dbReference type="Proteomes" id="UP000307380"/>
    </source>
</evidence>
<organism evidence="5 6">
    <name type="scientific">Orlajensenia flava</name>
    <dbReference type="NCBI Taxonomy" id="2565934"/>
    <lineage>
        <taxon>Bacteria</taxon>
        <taxon>Bacillati</taxon>
        <taxon>Actinomycetota</taxon>
        <taxon>Actinomycetes</taxon>
        <taxon>Micrococcales</taxon>
        <taxon>Microbacteriaceae</taxon>
        <taxon>Orlajensenia</taxon>
    </lineage>
</organism>
<dbReference type="GO" id="GO:0003677">
    <property type="term" value="F:DNA binding"/>
    <property type="evidence" value="ECO:0007669"/>
    <property type="project" value="UniProtKB-KW"/>
</dbReference>
<gene>
    <name evidence="5" type="ORF">E6C70_08190</name>
</gene>
<dbReference type="InterPro" id="IPR023187">
    <property type="entry name" value="Tscrpt_reg_MarR-type_CS"/>
</dbReference>
<evidence type="ECO:0000259" key="4">
    <source>
        <dbReference type="PROSITE" id="PS50995"/>
    </source>
</evidence>
<dbReference type="InterPro" id="IPR036388">
    <property type="entry name" value="WH-like_DNA-bd_sf"/>
</dbReference>
<dbReference type="OrthoDB" id="9155413at2"/>
<dbReference type="EMBL" id="SSSN01000005">
    <property type="protein sequence ID" value="THG34264.1"/>
    <property type="molecule type" value="Genomic_DNA"/>
</dbReference>
<dbReference type="PROSITE" id="PS50995">
    <property type="entry name" value="HTH_MARR_2"/>
    <property type="match status" value="1"/>
</dbReference>
<keyword evidence="6" id="KW-1185">Reference proteome</keyword>
<reference evidence="5 6" key="1">
    <citation type="submission" date="2019-04" db="EMBL/GenBank/DDBJ databases">
        <authorList>
            <person name="Jiang L."/>
        </authorList>
    </citation>
    <scope>NUCLEOTIDE SEQUENCE [LARGE SCALE GENOMIC DNA]</scope>
    <source>
        <strain evidence="5 6">YIM 131861</strain>
    </source>
</reference>
<protein>
    <submittedName>
        <fullName evidence="5">MarR family transcriptional regulator</fullName>
    </submittedName>
</protein>
<dbReference type="PANTHER" id="PTHR39515">
    <property type="entry name" value="CONSERVED PROTEIN"/>
    <property type="match status" value="1"/>
</dbReference>
<dbReference type="GO" id="GO:0003700">
    <property type="term" value="F:DNA-binding transcription factor activity"/>
    <property type="evidence" value="ECO:0007669"/>
    <property type="project" value="InterPro"/>
</dbReference>
<evidence type="ECO:0000256" key="1">
    <source>
        <dbReference type="ARBA" id="ARBA00023015"/>
    </source>
</evidence>
<sequence>MNTVQLYRLTVYMSYDRAVATPSVDLQDLSSALSSVVSRLNRRLRTEAGTESITPSQAAVIRHLLSAGPATTSELARAHEVRPQSMSATVASLEAMGYIDRSAAPDDGRAMVVAMTDTGRKAIETGRVAKRDWLAHALDERLTDGELRQLDAAVALLQRLLEPS</sequence>
<dbReference type="Gene3D" id="1.10.287.100">
    <property type="match status" value="1"/>
</dbReference>
<feature type="domain" description="HTH marR-type" evidence="4">
    <location>
        <begin position="26"/>
        <end position="162"/>
    </location>
</feature>
<name>A0A4S4FUW5_9MICO</name>
<dbReference type="PANTHER" id="PTHR39515:SF2">
    <property type="entry name" value="HTH-TYPE TRANSCRIPTIONAL REGULATOR RV0880"/>
    <property type="match status" value="1"/>
</dbReference>
<evidence type="ECO:0000313" key="5">
    <source>
        <dbReference type="EMBL" id="THG34264.1"/>
    </source>
</evidence>
<evidence type="ECO:0000256" key="2">
    <source>
        <dbReference type="ARBA" id="ARBA00023125"/>
    </source>
</evidence>
<proteinExistence type="predicted"/>
<dbReference type="Proteomes" id="UP000307380">
    <property type="component" value="Unassembled WGS sequence"/>
</dbReference>
<dbReference type="Pfam" id="PF12802">
    <property type="entry name" value="MarR_2"/>
    <property type="match status" value="1"/>
</dbReference>
<keyword evidence="1" id="KW-0805">Transcription regulation</keyword>
<accession>A0A4S4FUW5</accession>
<dbReference type="InterPro" id="IPR000835">
    <property type="entry name" value="HTH_MarR-typ"/>
</dbReference>
<dbReference type="SUPFAM" id="SSF46785">
    <property type="entry name" value="Winged helix' DNA-binding domain"/>
    <property type="match status" value="1"/>
</dbReference>
<dbReference type="Gene3D" id="1.10.10.10">
    <property type="entry name" value="Winged helix-like DNA-binding domain superfamily/Winged helix DNA-binding domain"/>
    <property type="match status" value="1"/>
</dbReference>
<dbReference type="PROSITE" id="PS01117">
    <property type="entry name" value="HTH_MARR_1"/>
    <property type="match status" value="1"/>
</dbReference>
<dbReference type="InterPro" id="IPR036390">
    <property type="entry name" value="WH_DNA-bd_sf"/>
</dbReference>
<keyword evidence="3" id="KW-0804">Transcription</keyword>
<keyword evidence="2" id="KW-0238">DNA-binding</keyword>
<dbReference type="InterPro" id="IPR052526">
    <property type="entry name" value="HTH-type_Bedaq_tolerance"/>
</dbReference>
<dbReference type="AlphaFoldDB" id="A0A4S4FUW5"/>
<dbReference type="SMART" id="SM00347">
    <property type="entry name" value="HTH_MARR"/>
    <property type="match status" value="1"/>
</dbReference>
<evidence type="ECO:0000256" key="3">
    <source>
        <dbReference type="ARBA" id="ARBA00023163"/>
    </source>
</evidence>